<evidence type="ECO:0000256" key="1">
    <source>
        <dbReference type="ARBA" id="ARBA00001947"/>
    </source>
</evidence>
<evidence type="ECO:0000256" key="7">
    <source>
        <dbReference type="ARBA" id="ARBA00023049"/>
    </source>
</evidence>
<comment type="caution">
    <text evidence="12">The sequence shown here is derived from an EMBL/GenBank/DDBJ whole genome shotgun (WGS) entry which is preliminary data.</text>
</comment>
<evidence type="ECO:0000256" key="2">
    <source>
        <dbReference type="ARBA" id="ARBA00007261"/>
    </source>
</evidence>
<evidence type="ECO:0000256" key="5">
    <source>
        <dbReference type="ARBA" id="ARBA00022801"/>
    </source>
</evidence>
<dbReference type="InterPro" id="IPR011765">
    <property type="entry name" value="Pept_M16_N"/>
</dbReference>
<evidence type="ECO:0000256" key="6">
    <source>
        <dbReference type="ARBA" id="ARBA00022833"/>
    </source>
</evidence>
<feature type="domain" description="Peptidase M16 C-terminal" evidence="11">
    <location>
        <begin position="208"/>
        <end position="382"/>
    </location>
</feature>
<comment type="cofactor">
    <cofactor evidence="1">
        <name>Zn(2+)</name>
        <dbReference type="ChEBI" id="CHEBI:29105"/>
    </cofactor>
</comment>
<keyword evidence="4" id="KW-0479">Metal-binding</keyword>
<dbReference type="EMBL" id="JAAIVB010000026">
    <property type="protein sequence ID" value="NEX61058.1"/>
    <property type="molecule type" value="Genomic_DNA"/>
</dbReference>
<accession>A0A6B3SKH7</accession>
<feature type="domain" description="Peptidase M16 C-terminal" evidence="11">
    <location>
        <begin position="654"/>
        <end position="833"/>
    </location>
</feature>
<dbReference type="InterPro" id="IPR011249">
    <property type="entry name" value="Metalloenz_LuxS/M16"/>
</dbReference>
<dbReference type="Pfam" id="PF00675">
    <property type="entry name" value="Peptidase_M16"/>
    <property type="match status" value="1"/>
</dbReference>
<dbReference type="PANTHER" id="PTHR43690">
    <property type="entry name" value="NARDILYSIN"/>
    <property type="match status" value="1"/>
</dbReference>
<organism evidence="12 13">
    <name type="scientific">Noviherbaspirillum galbum</name>
    <dbReference type="NCBI Taxonomy" id="2709383"/>
    <lineage>
        <taxon>Bacteria</taxon>
        <taxon>Pseudomonadati</taxon>
        <taxon>Pseudomonadota</taxon>
        <taxon>Betaproteobacteria</taxon>
        <taxon>Burkholderiales</taxon>
        <taxon>Oxalobacteraceae</taxon>
        <taxon>Noviherbaspirillum</taxon>
    </lineage>
</organism>
<evidence type="ECO:0000313" key="12">
    <source>
        <dbReference type="EMBL" id="NEX61058.1"/>
    </source>
</evidence>
<dbReference type="SUPFAM" id="SSF63411">
    <property type="entry name" value="LuxS/MPP-like metallohydrolase"/>
    <property type="match status" value="4"/>
</dbReference>
<dbReference type="Pfam" id="PF05193">
    <property type="entry name" value="Peptidase_M16_C"/>
    <property type="match status" value="2"/>
</dbReference>
<dbReference type="InterPro" id="IPR050626">
    <property type="entry name" value="Peptidase_M16"/>
</dbReference>
<gene>
    <name evidence="12" type="ORF">G3574_08210</name>
</gene>
<dbReference type="PROSITE" id="PS00143">
    <property type="entry name" value="INSULINASE"/>
    <property type="match status" value="1"/>
</dbReference>
<keyword evidence="6" id="KW-0862">Zinc</keyword>
<dbReference type="Gene3D" id="3.30.830.10">
    <property type="entry name" value="Metalloenzyme, LuxS/M16 peptidase-like"/>
    <property type="match status" value="4"/>
</dbReference>
<keyword evidence="5" id="KW-0378">Hydrolase</keyword>
<dbReference type="GO" id="GO:0006508">
    <property type="term" value="P:proteolysis"/>
    <property type="evidence" value="ECO:0007669"/>
    <property type="project" value="UniProtKB-KW"/>
</dbReference>
<dbReference type="GO" id="GO:0004222">
    <property type="term" value="F:metalloendopeptidase activity"/>
    <property type="evidence" value="ECO:0007669"/>
    <property type="project" value="InterPro"/>
</dbReference>
<keyword evidence="7" id="KW-0482">Metalloprotease</keyword>
<protein>
    <submittedName>
        <fullName evidence="12">Insulinase family protein</fullName>
    </submittedName>
</protein>
<feature type="signal peptide" evidence="9">
    <location>
        <begin position="1"/>
        <end position="27"/>
    </location>
</feature>
<dbReference type="RefSeq" id="WP_163961893.1">
    <property type="nucleotide sequence ID" value="NZ_JAAIVB010000026.1"/>
</dbReference>
<name>A0A6B3SKH7_9BURK</name>
<dbReference type="AlphaFoldDB" id="A0A6B3SKH7"/>
<evidence type="ECO:0000256" key="4">
    <source>
        <dbReference type="ARBA" id="ARBA00022723"/>
    </source>
</evidence>
<evidence type="ECO:0000256" key="9">
    <source>
        <dbReference type="SAM" id="SignalP"/>
    </source>
</evidence>
<proteinExistence type="inferred from homology"/>
<dbReference type="Proteomes" id="UP000482155">
    <property type="component" value="Unassembled WGS sequence"/>
</dbReference>
<evidence type="ECO:0000313" key="13">
    <source>
        <dbReference type="Proteomes" id="UP000482155"/>
    </source>
</evidence>
<dbReference type="PANTHER" id="PTHR43690:SF17">
    <property type="entry name" value="PROTEIN YHJJ"/>
    <property type="match status" value="1"/>
</dbReference>
<keyword evidence="3" id="KW-0645">Protease</keyword>
<feature type="chain" id="PRO_5025689201" evidence="9">
    <location>
        <begin position="28"/>
        <end position="907"/>
    </location>
</feature>
<evidence type="ECO:0000256" key="3">
    <source>
        <dbReference type="ARBA" id="ARBA00022670"/>
    </source>
</evidence>
<dbReference type="InterPro" id="IPR001431">
    <property type="entry name" value="Pept_M16_Zn_BS"/>
</dbReference>
<feature type="domain" description="Peptidase M16 N-terminal" evidence="10">
    <location>
        <begin position="55"/>
        <end position="199"/>
    </location>
</feature>
<keyword evidence="13" id="KW-1185">Reference proteome</keyword>
<sequence length="907" mass="100744">MFRWWNRFAPLLALSIVLGFMPGPAAAQSLPRGITQVSSVEGITEYRLANGLKVLLYPDISKPTAVVNITYLVGSRQENYGETGMAHLLEHLLFKGTPRHANIPGDFNRRGMRFNGTTSLDRTNYFELFQASDDNLKWAIGMEADRMVNSFIAKKDLDSEMTVVRNEYELGENSPYNVLFKRLHSVAFDWHNYGNATIGNRSDIENVRIENLQAFYRTYYQPDNAVLLVAGRFEPARALKWINEAFGAIPAPKRTLPAIWTVEPTQDGERYFTVRRKGDVQVVELAYHVPSSLHDDSDALGFAAAILADTPNGRLHKQLVESGKAVQVFQIGRAALNPGLQIIGAVVKKDQPLDPVRDALVAAVESFYTTPPTKEEVERVRRDAANAIERTLNDHERIGVGMSEVIALGDWRLLFVGRDKLPAITSEQVADVARRYFRRDNRTVGLFIPEDQPQRADIPAAPTLAEVMKDFKPKQETFVAEAFDPSPDNINRRTEHTKVGGVDLSLLQKKTRGQTVNVAISLHWGDEKSLFGKRTVADMTEAMLARGTTRLTRAQLADEFSKLKMSGSPFVFETTRENLIDAIRLAASVMKEPSFPESEFEQLRNQMISRIEAQRNEPSALAGQAISQHFNRYPKGDWRAAMTLDESLAAIRAVTLDEVKAYHKEFYGASLAEISLVGDFDPAAVKSVVADAFGSWKGAPHKPVLRSYFDIPPARLAIDTPDKESASYLTGMTLPMRDDDPDYPALYVANYIFGGGSGMDSRLMRRVRQKEGLSYGAGSSLSVGALDNASSFFISASAAPQNIARLDAAVREELNATLASGFTANELAQAKSAIVQQATQARSQNGSVARQWNGFVYLNRTFDWSKQFEQHIGALSLEQVNAAFRKYINPARMSAAIASDKSKEKKE</sequence>
<dbReference type="InterPro" id="IPR007863">
    <property type="entry name" value="Peptidase_M16_C"/>
</dbReference>
<keyword evidence="9" id="KW-0732">Signal</keyword>
<evidence type="ECO:0000256" key="8">
    <source>
        <dbReference type="RuleBase" id="RU004447"/>
    </source>
</evidence>
<evidence type="ECO:0000259" key="10">
    <source>
        <dbReference type="Pfam" id="PF00675"/>
    </source>
</evidence>
<dbReference type="GO" id="GO:0046872">
    <property type="term" value="F:metal ion binding"/>
    <property type="evidence" value="ECO:0007669"/>
    <property type="project" value="UniProtKB-KW"/>
</dbReference>
<comment type="similarity">
    <text evidence="2 8">Belongs to the peptidase M16 family.</text>
</comment>
<evidence type="ECO:0000259" key="11">
    <source>
        <dbReference type="Pfam" id="PF05193"/>
    </source>
</evidence>
<reference evidence="12 13" key="1">
    <citation type="submission" date="2020-02" db="EMBL/GenBank/DDBJ databases">
        <authorList>
            <person name="Kim M.K."/>
        </authorList>
    </citation>
    <scope>NUCLEOTIDE SEQUENCE [LARGE SCALE GENOMIC DNA]</scope>
    <source>
        <strain evidence="12 13">17J57-3</strain>
    </source>
</reference>